<evidence type="ECO:0000313" key="1">
    <source>
        <dbReference type="EMBL" id="OZC04472.1"/>
    </source>
</evidence>
<comment type="caution">
    <text evidence="1">The sequence shown here is derived from an EMBL/GenBank/DDBJ whole genome shotgun (WGS) entry which is preliminary data.</text>
</comment>
<proteinExistence type="predicted"/>
<keyword evidence="2" id="KW-1185">Reference proteome</keyword>
<dbReference type="AlphaFoldDB" id="A0A259U3E3"/>
<protein>
    <submittedName>
        <fullName evidence="1">DUF4290 domain-containing protein</fullName>
    </submittedName>
</protein>
<organism evidence="1 2">
    <name type="scientific">Rubricoccus marinus</name>
    <dbReference type="NCBI Taxonomy" id="716817"/>
    <lineage>
        <taxon>Bacteria</taxon>
        <taxon>Pseudomonadati</taxon>
        <taxon>Rhodothermota</taxon>
        <taxon>Rhodothermia</taxon>
        <taxon>Rhodothermales</taxon>
        <taxon>Rubricoccaceae</taxon>
        <taxon>Rubricoccus</taxon>
    </lineage>
</organism>
<gene>
    <name evidence="1" type="ORF">BSZ36_16700</name>
</gene>
<accession>A0A259U3E3</accession>
<dbReference type="Proteomes" id="UP000216446">
    <property type="component" value="Unassembled WGS sequence"/>
</dbReference>
<sequence>MQYDRRIIDRQVGRNAQLFAEAISDLSTAEERFPYLRILVSLVENAHPEWNQAPQKDTQIAELVYHLSDKSLDTDEIAAIVRVRDEERGINA</sequence>
<name>A0A259U3E3_9BACT</name>
<dbReference type="RefSeq" id="WP_094550980.1">
    <property type="nucleotide sequence ID" value="NZ_MQWB01000001.1"/>
</dbReference>
<evidence type="ECO:0000313" key="2">
    <source>
        <dbReference type="Proteomes" id="UP000216446"/>
    </source>
</evidence>
<dbReference type="OrthoDB" id="1495014at2"/>
<dbReference type="InParanoid" id="A0A259U3E3"/>
<reference evidence="1 2" key="1">
    <citation type="submission" date="2016-11" db="EMBL/GenBank/DDBJ databases">
        <title>Study of marine rhodopsin-containing bacteria.</title>
        <authorList>
            <person name="Yoshizawa S."/>
            <person name="Kumagai Y."/>
            <person name="Kogure K."/>
        </authorList>
    </citation>
    <scope>NUCLEOTIDE SEQUENCE [LARGE SCALE GENOMIC DNA]</scope>
    <source>
        <strain evidence="1 2">SG-29</strain>
    </source>
</reference>
<dbReference type="EMBL" id="MQWB01000001">
    <property type="protein sequence ID" value="OZC04472.1"/>
    <property type="molecule type" value="Genomic_DNA"/>
</dbReference>